<reference evidence="1" key="1">
    <citation type="submission" date="2025-08" db="UniProtKB">
        <authorList>
            <consortium name="RefSeq"/>
        </authorList>
    </citation>
    <scope>IDENTIFICATION</scope>
    <source>
        <tissue evidence="1">Whole insect</tissue>
    </source>
</reference>
<protein>
    <submittedName>
        <fullName evidence="1">Uncharacterized protein LOC114345626</fullName>
    </submittedName>
</protein>
<dbReference type="AlphaFoldDB" id="A0A6P7H180"/>
<dbReference type="InParanoid" id="A0A6P7H180"/>
<gene>
    <name evidence="1" type="primary">LOC114345626</name>
</gene>
<name>A0A6P7H180_DIAVI</name>
<organism evidence="1">
    <name type="scientific">Diabrotica virgifera virgifera</name>
    <name type="common">western corn rootworm</name>
    <dbReference type="NCBI Taxonomy" id="50390"/>
    <lineage>
        <taxon>Eukaryota</taxon>
        <taxon>Metazoa</taxon>
        <taxon>Ecdysozoa</taxon>
        <taxon>Arthropoda</taxon>
        <taxon>Hexapoda</taxon>
        <taxon>Insecta</taxon>
        <taxon>Pterygota</taxon>
        <taxon>Neoptera</taxon>
        <taxon>Endopterygota</taxon>
        <taxon>Coleoptera</taxon>
        <taxon>Polyphaga</taxon>
        <taxon>Cucujiformia</taxon>
        <taxon>Chrysomeloidea</taxon>
        <taxon>Chrysomelidae</taxon>
        <taxon>Galerucinae</taxon>
        <taxon>Diabroticina</taxon>
        <taxon>Diabroticites</taxon>
        <taxon>Diabrotica</taxon>
    </lineage>
</organism>
<proteinExistence type="predicted"/>
<evidence type="ECO:0000313" key="1">
    <source>
        <dbReference type="RefSeq" id="XP_028152227.1"/>
    </source>
</evidence>
<dbReference type="RefSeq" id="XP_028152227.1">
    <property type="nucleotide sequence ID" value="XM_028296426.1"/>
</dbReference>
<accession>A0A6P7H180</accession>
<sequence>MLAKLIQLIATILGLIKNDYQEDNVKKGLAECNKASKKLRNSMRYAKTIGEKQHLEAQMRQVKTLRNQLKAEQKKGAGLPPTKETVKHRVHWDDYISAFNSRIRTGVISNLKHKDPGSFLIDCKALFKRRIYNALKQNEEVKVNMVFGGEFEVVSADKILNETKYFTTSNSPSIEIQILINGSRKK</sequence>